<protein>
    <recommendedName>
        <fullName evidence="4">Copper-binding protein</fullName>
    </recommendedName>
</protein>
<evidence type="ECO:0000313" key="2">
    <source>
        <dbReference type="EMBL" id="AIJ45973.1"/>
    </source>
</evidence>
<dbReference type="Pfam" id="PF11604">
    <property type="entry name" value="CusF_Ec"/>
    <property type="match status" value="1"/>
</dbReference>
<sequence length="122" mass="12699">MKNFFHTILAALSLGIALAAPAFAQDHSAHAGHGTMADASAATSAGRPDVLTAGEITRVDARTGKLTIRHEAIKNLDMPPMTMVFALSGSAQSASFKAGDKVLFHAEDKDGSLIITRIEPAS</sequence>
<proteinExistence type="predicted"/>
<dbReference type="HOGENOM" id="CLU_140852_0_1_4"/>
<evidence type="ECO:0000313" key="3">
    <source>
        <dbReference type="Proteomes" id="UP000028782"/>
    </source>
</evidence>
<reference evidence="2 3" key="1">
    <citation type="journal article" date="2014" name="Genome Announc.">
        <title>Complete Genome Sequence of Polychlorinated Biphenyl Degrader Comamonas testosteroni TK102 (NBRC 109938).</title>
        <authorList>
            <person name="Fukuda K."/>
            <person name="Hosoyama A."/>
            <person name="Tsuchikane K."/>
            <person name="Ohji S."/>
            <person name="Yamazoe A."/>
            <person name="Fujita N."/>
            <person name="Shintani M."/>
            <person name="Kimbara K."/>
        </authorList>
    </citation>
    <scope>NUCLEOTIDE SEQUENCE [LARGE SCALE GENOMIC DNA]</scope>
    <source>
        <strain evidence="2">TK102</strain>
    </source>
</reference>
<dbReference type="InterPro" id="IPR021647">
    <property type="entry name" value="CusF_Ec"/>
</dbReference>
<keyword evidence="1" id="KW-0732">Signal</keyword>
<gene>
    <name evidence="2" type="ORF">O987_09215</name>
</gene>
<dbReference type="KEGG" id="ctes:O987_09215"/>
<dbReference type="Proteomes" id="UP000028782">
    <property type="component" value="Chromosome"/>
</dbReference>
<name>A0A076PK30_COMTE</name>
<dbReference type="AlphaFoldDB" id="A0A076PK30"/>
<dbReference type="InterPro" id="IPR042230">
    <property type="entry name" value="CusF_sf"/>
</dbReference>
<organism evidence="2 3">
    <name type="scientific">Comamonas testosteroni TK102</name>
    <dbReference type="NCBI Taxonomy" id="1392005"/>
    <lineage>
        <taxon>Bacteria</taxon>
        <taxon>Pseudomonadati</taxon>
        <taxon>Pseudomonadota</taxon>
        <taxon>Betaproteobacteria</taxon>
        <taxon>Burkholderiales</taxon>
        <taxon>Comamonadaceae</taxon>
        <taxon>Comamonas</taxon>
    </lineage>
</organism>
<accession>A0A076PK30</accession>
<feature type="chain" id="PRO_5001716225" description="Copper-binding protein" evidence="1">
    <location>
        <begin position="25"/>
        <end position="122"/>
    </location>
</feature>
<dbReference type="RefSeq" id="WP_003057089.1">
    <property type="nucleotide sequence ID" value="NZ_CP006704.1"/>
</dbReference>
<dbReference type="EMBL" id="CP006704">
    <property type="protein sequence ID" value="AIJ45973.1"/>
    <property type="molecule type" value="Genomic_DNA"/>
</dbReference>
<evidence type="ECO:0008006" key="4">
    <source>
        <dbReference type="Google" id="ProtNLM"/>
    </source>
</evidence>
<dbReference type="Gene3D" id="2.40.50.320">
    <property type="entry name" value="Copper binding periplasmic protein CusF"/>
    <property type="match status" value="1"/>
</dbReference>
<evidence type="ECO:0000256" key="1">
    <source>
        <dbReference type="SAM" id="SignalP"/>
    </source>
</evidence>
<feature type="signal peptide" evidence="1">
    <location>
        <begin position="1"/>
        <end position="24"/>
    </location>
</feature>